<dbReference type="OrthoDB" id="48509at2759"/>
<organism evidence="3 4">
    <name type="scientific">Scheffersomyces spartinae</name>
    <dbReference type="NCBI Taxonomy" id="45513"/>
    <lineage>
        <taxon>Eukaryota</taxon>
        <taxon>Fungi</taxon>
        <taxon>Dikarya</taxon>
        <taxon>Ascomycota</taxon>
        <taxon>Saccharomycotina</taxon>
        <taxon>Pichiomycetes</taxon>
        <taxon>Debaryomycetaceae</taxon>
        <taxon>Scheffersomyces</taxon>
    </lineage>
</organism>
<dbReference type="InterPro" id="IPR035445">
    <property type="entry name" value="GYF-like_dom_sf"/>
</dbReference>
<protein>
    <recommendedName>
        <fullName evidence="2">GYF domain-containing protein</fullName>
    </recommendedName>
</protein>
<dbReference type="PROSITE" id="PS50829">
    <property type="entry name" value="GYF"/>
    <property type="match status" value="1"/>
</dbReference>
<feature type="region of interest" description="Disordered" evidence="1">
    <location>
        <begin position="507"/>
        <end position="528"/>
    </location>
</feature>
<dbReference type="PANTHER" id="PTHR14445">
    <property type="entry name" value="GRB10 INTERACTING GYF PROTEIN"/>
    <property type="match status" value="1"/>
</dbReference>
<dbReference type="InterPro" id="IPR051640">
    <property type="entry name" value="GRB10-interact_GYF"/>
</dbReference>
<accession>A0A9P7V9G3</accession>
<feature type="compositionally biased region" description="Basic and acidic residues" evidence="1">
    <location>
        <begin position="560"/>
        <end position="570"/>
    </location>
</feature>
<dbReference type="AlphaFoldDB" id="A0A9P7V9G3"/>
<keyword evidence="4" id="KW-1185">Reference proteome</keyword>
<dbReference type="Pfam" id="PF02213">
    <property type="entry name" value="GYF"/>
    <property type="match status" value="1"/>
</dbReference>
<dbReference type="PANTHER" id="PTHR14445:SF36">
    <property type="entry name" value="FI03272P-RELATED"/>
    <property type="match status" value="1"/>
</dbReference>
<evidence type="ECO:0000256" key="1">
    <source>
        <dbReference type="SAM" id="MobiDB-lite"/>
    </source>
</evidence>
<feature type="region of interest" description="Disordered" evidence="1">
    <location>
        <begin position="747"/>
        <end position="782"/>
    </location>
</feature>
<dbReference type="EMBL" id="JAHMUF010000010">
    <property type="protein sequence ID" value="KAG7193746.1"/>
    <property type="molecule type" value="Genomic_DNA"/>
</dbReference>
<evidence type="ECO:0000313" key="3">
    <source>
        <dbReference type="EMBL" id="KAG7193746.1"/>
    </source>
</evidence>
<feature type="domain" description="GYF" evidence="2">
    <location>
        <begin position="196"/>
        <end position="244"/>
    </location>
</feature>
<feature type="compositionally biased region" description="Polar residues" evidence="1">
    <location>
        <begin position="764"/>
        <end position="782"/>
    </location>
</feature>
<name>A0A9P7V9G3_9ASCO</name>
<proteinExistence type="predicted"/>
<feature type="region of interest" description="Disordered" evidence="1">
    <location>
        <begin position="31"/>
        <end position="59"/>
    </location>
</feature>
<dbReference type="SMART" id="SM00444">
    <property type="entry name" value="GYF"/>
    <property type="match status" value="1"/>
</dbReference>
<evidence type="ECO:0000313" key="4">
    <source>
        <dbReference type="Proteomes" id="UP000790833"/>
    </source>
</evidence>
<sequence>MSQTSWSRKPSETPINDPFATAVNIKTSEQQGLQHANVHAPRMMSSSTTAPASASTGGAPAISTWIPVNKGSKRYQLDSVFKVWFDNQQKIEHQVFNKNDDNYKLDTPGHIYHLELQKSSIPKSEMNTNDQITDLTAAIKNVNVSELVSVVNPKEEILPSGSTPPTQVPAGVPSATEGTAFGCPESTPPQLVQSDKIEWVYVDPSGNEQGPFIGDIMQEWLTAGYLNMDLKIRRKEESAYYSLREYCDRVSNYVQPFKIPLIDLNIVPPPPNLPPTESHYNIGKSNEKMAKLDNSQLPQQFSANHTPLHDVLSQQQPPPQPQQQPQPGQLSQFFLPNNGGALGGSNMRLNALNPQGNLFSPDFINSDPFNKATIPQQPATSFSNQFGYDHMGSGFGVNNLSHTSLSHINSMPSLLQQQIHQQQPVLSRTNSGWSMDLNNANGTPVAVTSSLNQVNQPAPLSPWLSGVQSLSRVGSPFVPTLALRDDHVLNIHQSVVSDILGNVDESTNPVAPPISNNQTAPTLPSQPSQVIELGPPEPSIIEKIVSPSQVDEQAVNEAKANQKEKKEASQKKRSSSINAPVPTEKLNEVPSLTQTNTAATLPEDNVAVIIDKSQSNDALKAATPTQPKLAPWAKVTTKASEPLTLKEIQRLEAEKLEKQKQELKTEQPKMWQLEEKLDDIASNVPLGWATANVSKPTKTLAEIQKEEADAKAKALKASAGTSSSTSSTPLMNKTSLASTLAAVPKDDGGAWTTISKKQPVKKPSMTSLYNSQPTTKINPQMLRSASANKTITTNNTNTVSIKEEFLIWARSAMTNLYPTANRDEMLDLFVALPSGSESSQLIADTIYSSSATMDGRRYAQEFLKRRQKVESQIGSSDDYSWTDAIILSADKVSSVDEDGWSTSIKKKGGRRK</sequence>
<dbReference type="GeneID" id="66113811"/>
<reference evidence="3" key="1">
    <citation type="submission" date="2021-03" db="EMBL/GenBank/DDBJ databases">
        <authorList>
            <person name="Palmer J.M."/>
        </authorList>
    </citation>
    <scope>NUCLEOTIDE SEQUENCE</scope>
    <source>
        <strain evidence="3">ARV_011</strain>
    </source>
</reference>
<dbReference type="Proteomes" id="UP000790833">
    <property type="component" value="Unassembled WGS sequence"/>
</dbReference>
<dbReference type="InterPro" id="IPR003169">
    <property type="entry name" value="GYF"/>
</dbReference>
<feature type="region of interest" description="Disordered" evidence="1">
    <location>
        <begin position="310"/>
        <end position="337"/>
    </location>
</feature>
<dbReference type="Gene3D" id="3.30.1490.40">
    <property type="match status" value="1"/>
</dbReference>
<feature type="compositionally biased region" description="Low complexity" evidence="1">
    <location>
        <begin position="45"/>
        <end position="59"/>
    </location>
</feature>
<comment type="caution">
    <text evidence="3">The sequence shown here is derived from an EMBL/GenBank/DDBJ whole genome shotgun (WGS) entry which is preliminary data.</text>
</comment>
<dbReference type="GO" id="GO:0005829">
    <property type="term" value="C:cytosol"/>
    <property type="evidence" value="ECO:0007669"/>
    <property type="project" value="TreeGrafter"/>
</dbReference>
<dbReference type="SUPFAM" id="SSF55277">
    <property type="entry name" value="GYF domain"/>
    <property type="match status" value="1"/>
</dbReference>
<evidence type="ECO:0000259" key="2">
    <source>
        <dbReference type="PROSITE" id="PS50829"/>
    </source>
</evidence>
<gene>
    <name evidence="3" type="ORF">KQ657_000437</name>
</gene>
<dbReference type="RefSeq" id="XP_043049294.1">
    <property type="nucleotide sequence ID" value="XM_043191282.1"/>
</dbReference>
<feature type="region of interest" description="Disordered" evidence="1">
    <location>
        <begin position="547"/>
        <end position="598"/>
    </location>
</feature>